<proteinExistence type="predicted"/>
<evidence type="ECO:0000313" key="1">
    <source>
        <dbReference type="EMBL" id="MBP2183188.1"/>
    </source>
</evidence>
<organism evidence="1 2">
    <name type="scientific">Amycolatopsis magusensis</name>
    <dbReference type="NCBI Taxonomy" id="882444"/>
    <lineage>
        <taxon>Bacteria</taxon>
        <taxon>Bacillati</taxon>
        <taxon>Actinomycetota</taxon>
        <taxon>Actinomycetes</taxon>
        <taxon>Pseudonocardiales</taxon>
        <taxon>Pseudonocardiaceae</taxon>
        <taxon>Amycolatopsis</taxon>
    </lineage>
</organism>
<dbReference type="RefSeq" id="WP_209666391.1">
    <property type="nucleotide sequence ID" value="NZ_JAGGMS010000001.1"/>
</dbReference>
<keyword evidence="2" id="KW-1185">Reference proteome</keyword>
<evidence type="ECO:0008006" key="3">
    <source>
        <dbReference type="Google" id="ProtNLM"/>
    </source>
</evidence>
<name>A0ABS4PWF7_9PSEU</name>
<evidence type="ECO:0000313" key="2">
    <source>
        <dbReference type="Proteomes" id="UP000741013"/>
    </source>
</evidence>
<gene>
    <name evidence="1" type="ORF">JOM49_004714</name>
</gene>
<sequence>MLEPADVRRIALALPEVTEVAEGAALSFQIRRRTFAAVVADGTRALLHLKEADVRAEVEEEPSVFSGLVRQRRLLLEVDLARVDPERFRELAGRAWAWRAPKRYVAS</sequence>
<accession>A0ABS4PWF7</accession>
<protein>
    <recommendedName>
        <fullName evidence="3">MmcQ/YjbR family DNA-binding protein</fullName>
    </recommendedName>
</protein>
<dbReference type="Proteomes" id="UP000741013">
    <property type="component" value="Unassembled WGS sequence"/>
</dbReference>
<dbReference type="EMBL" id="JAGGMS010000001">
    <property type="protein sequence ID" value="MBP2183188.1"/>
    <property type="molecule type" value="Genomic_DNA"/>
</dbReference>
<reference evidence="1 2" key="1">
    <citation type="submission" date="2021-03" db="EMBL/GenBank/DDBJ databases">
        <title>Sequencing the genomes of 1000 actinobacteria strains.</title>
        <authorList>
            <person name="Klenk H.-P."/>
        </authorList>
    </citation>
    <scope>NUCLEOTIDE SEQUENCE [LARGE SCALE GENOMIC DNA]</scope>
    <source>
        <strain evidence="1 2">DSM 45510</strain>
    </source>
</reference>
<dbReference type="InterPro" id="IPR038056">
    <property type="entry name" value="YjbR-like_sf"/>
</dbReference>
<dbReference type="SUPFAM" id="SSF142906">
    <property type="entry name" value="YjbR-like"/>
    <property type="match status" value="1"/>
</dbReference>
<comment type="caution">
    <text evidence="1">The sequence shown here is derived from an EMBL/GenBank/DDBJ whole genome shotgun (WGS) entry which is preliminary data.</text>
</comment>